<dbReference type="RefSeq" id="XP_031884504.2">
    <property type="nucleotide sequence ID" value="XM_032036434.2"/>
</dbReference>
<dbReference type="InParanoid" id="A0A7J6ISF5"/>
<protein>
    <recommendedName>
        <fullName evidence="4">EKC/KEOPS complex subunit CGI121</fullName>
    </recommendedName>
    <alternativeName>
        <fullName evidence="3">EKC/KEOPS complex subunit cgi121</fullName>
    </alternativeName>
</protein>
<dbReference type="PANTHER" id="PTHR15840:SF10">
    <property type="entry name" value="EKC_KEOPS COMPLEX SUBUNIT TPRKB"/>
    <property type="match status" value="1"/>
</dbReference>
<dbReference type="PANTHER" id="PTHR15840">
    <property type="entry name" value="CGI-121 FAMILY MEMBER"/>
    <property type="match status" value="1"/>
</dbReference>
<evidence type="ECO:0000256" key="8">
    <source>
        <dbReference type="RuleBase" id="RU004398"/>
    </source>
</evidence>
<dbReference type="OrthoDB" id="329139at2759"/>
<dbReference type="FunCoup" id="A0A7J6ISF5">
    <property type="interactions" value="482"/>
</dbReference>
<evidence type="ECO:0000313" key="9">
    <source>
        <dbReference type="EMBL" id="KAF4479331.1"/>
    </source>
</evidence>
<comment type="caution">
    <text evidence="9">The sequence shown here is derived from an EMBL/GenBank/DDBJ whole genome shotgun (WGS) entry which is preliminary data.</text>
</comment>
<comment type="subcellular location">
    <subcellularLocation>
        <location evidence="1">Nucleus</location>
    </subcellularLocation>
</comment>
<dbReference type="GO" id="GO:0005634">
    <property type="term" value="C:nucleus"/>
    <property type="evidence" value="ECO:0007669"/>
    <property type="project" value="UniProtKB-SubCell"/>
</dbReference>
<evidence type="ECO:0000256" key="4">
    <source>
        <dbReference type="ARBA" id="ARBA00016009"/>
    </source>
</evidence>
<dbReference type="GO" id="GO:0000408">
    <property type="term" value="C:EKC/KEOPS complex"/>
    <property type="evidence" value="ECO:0007669"/>
    <property type="project" value="TreeGrafter"/>
</dbReference>
<keyword evidence="6 8" id="KW-0539">Nucleus</keyword>
<sequence>MEASVATAGGNFNQLAGKAGLSAVPCPLPQRPVHVHPTRVDCCSAETLTAPPKFIRRQSPIMSIIETVPIDHVPADHALHVAFFKDVQNAAFLHSQLLARNADFEYALVDASVAVSRTHILAAAFKAVTAKVDGSLKTPNVHSELVASLSSANNIAEAYRRYGISPTSKDVIAVKIVSPTSAESKSQSAEDVEKHMKEHFQGTPVPFTDENIATSTDWAKVRKYYKLNGLPWLDAIKDEAERKEELETLVLGAMALRTACLLMLCSANSSRQQGLLLFIPRPQSRP</sequence>
<comment type="similarity">
    <text evidence="2 8">Belongs to the CGI121/TPRKB family.</text>
</comment>
<dbReference type="Proteomes" id="UP000011096">
    <property type="component" value="Unassembled WGS sequence"/>
</dbReference>
<evidence type="ECO:0000256" key="3">
    <source>
        <dbReference type="ARBA" id="ARBA00015316"/>
    </source>
</evidence>
<accession>A0A7J6ISF5</accession>
<keyword evidence="10" id="KW-1185">Reference proteome</keyword>
<evidence type="ECO:0000256" key="6">
    <source>
        <dbReference type="ARBA" id="ARBA00023242"/>
    </source>
</evidence>
<comment type="function">
    <text evidence="7">Component of the EKC/KEOPS complex that is required for the formation of a threonylcarbamoyl group on adenosine at position 37 (t(6)A37) in tRNAs that read codons beginning with adenine. The complex is probably involved in the transfer of the threonylcarbamoyl moiety of threonylcarbamoyl-AMP (TC-AMP) to the N6 group of A37. CGI121 acts as an allosteric effector that regulates the t(6)A activity of the complex. The EKC/KEOPS complex also promotes both telomere uncapping and telomere elongation. The complex is required for efficient recruitment of transcriptional coactivators. CGI121 is not required for tRNA modification.</text>
</comment>
<organism evidence="9 10">
    <name type="scientific">Colletotrichum fructicola (strain Nara gc5)</name>
    <name type="common">Anthracnose fungus</name>
    <name type="synonym">Colletotrichum gloeosporioides (strain Nara gc5)</name>
    <dbReference type="NCBI Taxonomy" id="1213859"/>
    <lineage>
        <taxon>Eukaryota</taxon>
        <taxon>Fungi</taxon>
        <taxon>Dikarya</taxon>
        <taxon>Ascomycota</taxon>
        <taxon>Pezizomycotina</taxon>
        <taxon>Sordariomycetes</taxon>
        <taxon>Hypocreomycetidae</taxon>
        <taxon>Glomerellales</taxon>
        <taxon>Glomerellaceae</taxon>
        <taxon>Colletotrichum</taxon>
        <taxon>Colletotrichum gloeosporioides species complex</taxon>
    </lineage>
</organism>
<keyword evidence="5" id="KW-0819">tRNA processing</keyword>
<dbReference type="Gene3D" id="3.30.2380.10">
    <property type="entry name" value="CGI121/TPRKB"/>
    <property type="match status" value="1"/>
</dbReference>
<reference evidence="9 10" key="2">
    <citation type="submission" date="2020-04" db="EMBL/GenBank/DDBJ databases">
        <title>Genome sequencing and assembly of multiple isolates from the Colletotrichum gloeosporioides species complex.</title>
        <authorList>
            <person name="Gan P."/>
            <person name="Shirasu K."/>
        </authorList>
    </citation>
    <scope>NUCLEOTIDE SEQUENCE [LARGE SCALE GENOMIC DNA]</scope>
    <source>
        <strain evidence="9 10">Nara gc5</strain>
    </source>
</reference>
<dbReference type="InterPro" id="IPR013926">
    <property type="entry name" value="CGI121/TPRKB"/>
</dbReference>
<gene>
    <name evidence="9" type="primary">CGI121</name>
    <name evidence="9" type="ORF">CGGC5_v012980</name>
</gene>
<dbReference type="GO" id="GO:0005829">
    <property type="term" value="C:cytosol"/>
    <property type="evidence" value="ECO:0007669"/>
    <property type="project" value="TreeGrafter"/>
</dbReference>
<reference evidence="9 10" key="1">
    <citation type="submission" date="2012-08" db="EMBL/GenBank/DDBJ databases">
        <authorList>
            <person name="Gan P.H.P."/>
            <person name="Ikeda K."/>
            <person name="Irieda H."/>
            <person name="Narusaka M."/>
            <person name="O'Connell R.J."/>
            <person name="Narusaka Y."/>
            <person name="Takano Y."/>
            <person name="Kubo Y."/>
            <person name="Shirasu K."/>
        </authorList>
    </citation>
    <scope>NUCLEOTIDE SEQUENCE [LARGE SCALE GENOMIC DNA]</scope>
    <source>
        <strain evidence="9 10">Nara gc5</strain>
    </source>
</reference>
<proteinExistence type="inferred from homology"/>
<evidence type="ECO:0000256" key="5">
    <source>
        <dbReference type="ARBA" id="ARBA00022694"/>
    </source>
</evidence>
<evidence type="ECO:0000256" key="7">
    <source>
        <dbReference type="ARBA" id="ARBA00025043"/>
    </source>
</evidence>
<dbReference type="InterPro" id="IPR036504">
    <property type="entry name" value="CGI121/TPRKB_sf"/>
</dbReference>
<evidence type="ECO:0000256" key="1">
    <source>
        <dbReference type="ARBA" id="ARBA00004123"/>
    </source>
</evidence>
<dbReference type="GO" id="GO:0002949">
    <property type="term" value="P:tRNA threonylcarbamoyladenosine modification"/>
    <property type="evidence" value="ECO:0007669"/>
    <property type="project" value="TreeGrafter"/>
</dbReference>
<dbReference type="EMBL" id="ANPB02000007">
    <property type="protein sequence ID" value="KAF4479331.1"/>
    <property type="molecule type" value="Genomic_DNA"/>
</dbReference>
<name>A0A7J6ISF5_COLFN</name>
<dbReference type="Pfam" id="PF08617">
    <property type="entry name" value="CGI-121"/>
    <property type="match status" value="1"/>
</dbReference>
<evidence type="ECO:0000313" key="10">
    <source>
        <dbReference type="Proteomes" id="UP000011096"/>
    </source>
</evidence>
<dbReference type="AlphaFoldDB" id="A0A7J6ISF5"/>
<dbReference type="SUPFAM" id="SSF143870">
    <property type="entry name" value="PF0523-like"/>
    <property type="match status" value="1"/>
</dbReference>
<evidence type="ECO:0000256" key="2">
    <source>
        <dbReference type="ARBA" id="ARBA00005546"/>
    </source>
</evidence>
<dbReference type="GeneID" id="43620429"/>